<proteinExistence type="predicted"/>
<dbReference type="Proteomes" id="UP000037109">
    <property type="component" value="Unassembled WGS sequence"/>
</dbReference>
<evidence type="ECO:0000313" key="1">
    <source>
        <dbReference type="EMBL" id="KON87137.1"/>
    </source>
</evidence>
<dbReference type="AlphaFoldDB" id="A0A0M0GC71"/>
<reference evidence="2" key="1">
    <citation type="submission" date="2015-07" db="EMBL/GenBank/DDBJ databases">
        <title>Fjat-10036 dsm4.</title>
        <authorList>
            <person name="Liu B."/>
            <person name="Wang J."/>
            <person name="Zhu Y."/>
            <person name="Liu G."/>
            <person name="Chen Q."/>
            <person name="Chen Z."/>
            <person name="Lan J."/>
            <person name="Che J."/>
            <person name="Ge C."/>
            <person name="Shi H."/>
            <person name="Pan Z."/>
            <person name="Liu X."/>
        </authorList>
    </citation>
    <scope>NUCLEOTIDE SEQUENCE [LARGE SCALE GENOMIC DNA]</scope>
    <source>
        <strain evidence="2">DSM 4</strain>
    </source>
</reference>
<dbReference type="PATRIC" id="fig|1459.3.peg.2156"/>
<accession>A0A0M0GC71</accession>
<dbReference type="STRING" id="1459.AF332_10140"/>
<keyword evidence="2" id="KW-1185">Reference proteome</keyword>
<name>A0A0M0GC71_SPOGL</name>
<organism evidence="1 2">
    <name type="scientific">Sporosarcina globispora</name>
    <name type="common">Bacillus globisporus</name>
    <dbReference type="NCBI Taxonomy" id="1459"/>
    <lineage>
        <taxon>Bacteria</taxon>
        <taxon>Bacillati</taxon>
        <taxon>Bacillota</taxon>
        <taxon>Bacilli</taxon>
        <taxon>Bacillales</taxon>
        <taxon>Caryophanaceae</taxon>
        <taxon>Sporosarcina</taxon>
    </lineage>
</organism>
<dbReference type="EMBL" id="LGUF01000007">
    <property type="protein sequence ID" value="KON87137.1"/>
    <property type="molecule type" value="Genomic_DNA"/>
</dbReference>
<sequence length="59" mass="6936">MSGKIEFFKIGIDGFLQAYYNHIYTFKILYSKSYEETLLSLISLFKESQWMVGTGTKIR</sequence>
<evidence type="ECO:0000313" key="2">
    <source>
        <dbReference type="Proteomes" id="UP000037109"/>
    </source>
</evidence>
<protein>
    <submittedName>
        <fullName evidence="1">Uncharacterized protein</fullName>
    </submittedName>
</protein>
<comment type="caution">
    <text evidence="1">The sequence shown here is derived from an EMBL/GenBank/DDBJ whole genome shotgun (WGS) entry which is preliminary data.</text>
</comment>
<gene>
    <name evidence="1" type="ORF">AF332_10140</name>
</gene>